<evidence type="ECO:0000256" key="5">
    <source>
        <dbReference type="SAM" id="Phobius"/>
    </source>
</evidence>
<protein>
    <submittedName>
        <fullName evidence="6">Uncharacterized protein</fullName>
    </submittedName>
</protein>
<feature type="transmembrane region" description="Helical" evidence="5">
    <location>
        <begin position="277"/>
        <end position="303"/>
    </location>
</feature>
<feature type="transmembrane region" description="Helical" evidence="5">
    <location>
        <begin position="213"/>
        <end position="239"/>
    </location>
</feature>
<evidence type="ECO:0000256" key="2">
    <source>
        <dbReference type="ARBA" id="ARBA00022692"/>
    </source>
</evidence>
<keyword evidence="7" id="KW-1185">Reference proteome</keyword>
<reference evidence="6 7" key="1">
    <citation type="submission" date="2023-08" db="EMBL/GenBank/DDBJ databases">
        <title>A Necator americanus chromosomal reference genome.</title>
        <authorList>
            <person name="Ilik V."/>
            <person name="Petrzelkova K.J."/>
            <person name="Pardy F."/>
            <person name="Fuh T."/>
            <person name="Niatou-Singa F.S."/>
            <person name="Gouil Q."/>
            <person name="Baker L."/>
            <person name="Ritchie M.E."/>
            <person name="Jex A.R."/>
            <person name="Gazzola D."/>
            <person name="Li H."/>
            <person name="Toshio Fujiwara R."/>
            <person name="Zhan B."/>
            <person name="Aroian R.V."/>
            <person name="Pafco B."/>
            <person name="Schwarz E.M."/>
        </authorList>
    </citation>
    <scope>NUCLEOTIDE SEQUENCE [LARGE SCALE GENOMIC DNA]</scope>
    <source>
        <strain evidence="6 7">Aroian</strain>
        <tissue evidence="6">Whole animal</tissue>
    </source>
</reference>
<evidence type="ECO:0000313" key="7">
    <source>
        <dbReference type="Proteomes" id="UP001303046"/>
    </source>
</evidence>
<evidence type="ECO:0000256" key="4">
    <source>
        <dbReference type="ARBA" id="ARBA00023136"/>
    </source>
</evidence>
<evidence type="ECO:0000256" key="1">
    <source>
        <dbReference type="ARBA" id="ARBA00004127"/>
    </source>
</evidence>
<accession>A0ABR1D4M5</accession>
<gene>
    <name evidence="6" type="primary">Necator_chrIII.g12494</name>
    <name evidence="6" type="ORF">RB195_011728</name>
</gene>
<dbReference type="PANTHER" id="PTHR12479:SF11">
    <property type="entry name" value="PROTEIN CBG14497"/>
    <property type="match status" value="1"/>
</dbReference>
<evidence type="ECO:0000313" key="6">
    <source>
        <dbReference type="EMBL" id="KAK6745182.1"/>
    </source>
</evidence>
<proteinExistence type="predicted"/>
<keyword evidence="2 5" id="KW-0812">Transmembrane</keyword>
<sequence length="369" mass="42259">MKHGAVTYAAMLETARWVKWLNRGGTIANCSEEQGSHLDSNYAPPRRLRRCTVLRVLLTPLPYYSRVKTTWTTTVVAVHLRTRSKRHGGGSSWDQVGPSETTAMDGASKDRYATVPYVRIRMRRLLLVSTSHKHGYKLGLFLCSNFLILRIHSLFRGKAHPTPKLETPSVSSRRPIRDWSLKRSALARRRLEERGVAVFKHRRRTYLTCFGAVHVKVVACFTGFNVLVGVCCALFYCVITSQEQRRPNLKLWLIPLAPVVICLLFLFVGIIQRKPKLLYPFIVLQIFSGFGTAVSMAMIIISVPCNTKHILRLIVDVNLEEAEYKRSAMTIFSVLSLTLFVQIWYLRTVCNCFRYFTDLQKFEERTANV</sequence>
<organism evidence="6 7">
    <name type="scientific">Necator americanus</name>
    <name type="common">Human hookworm</name>
    <dbReference type="NCBI Taxonomy" id="51031"/>
    <lineage>
        <taxon>Eukaryota</taxon>
        <taxon>Metazoa</taxon>
        <taxon>Ecdysozoa</taxon>
        <taxon>Nematoda</taxon>
        <taxon>Chromadorea</taxon>
        <taxon>Rhabditida</taxon>
        <taxon>Rhabditina</taxon>
        <taxon>Rhabditomorpha</taxon>
        <taxon>Strongyloidea</taxon>
        <taxon>Ancylostomatidae</taxon>
        <taxon>Bunostominae</taxon>
        <taxon>Necator</taxon>
    </lineage>
</organism>
<dbReference type="PANTHER" id="PTHR12479">
    <property type="entry name" value="LYSOSOMAL-ASSOCIATED TRANSMEMBRANE PROTEIN"/>
    <property type="match status" value="1"/>
</dbReference>
<feature type="transmembrane region" description="Helical" evidence="5">
    <location>
        <begin position="251"/>
        <end position="271"/>
    </location>
</feature>
<keyword evidence="3 5" id="KW-1133">Transmembrane helix</keyword>
<dbReference type="EMBL" id="JAVFWL010000003">
    <property type="protein sequence ID" value="KAK6745182.1"/>
    <property type="molecule type" value="Genomic_DNA"/>
</dbReference>
<keyword evidence="4 5" id="KW-0472">Membrane</keyword>
<dbReference type="Proteomes" id="UP001303046">
    <property type="component" value="Unassembled WGS sequence"/>
</dbReference>
<dbReference type="InterPro" id="IPR051115">
    <property type="entry name" value="LAPTM_transporter"/>
</dbReference>
<feature type="transmembrane region" description="Helical" evidence="5">
    <location>
        <begin position="328"/>
        <end position="346"/>
    </location>
</feature>
<comment type="subcellular location">
    <subcellularLocation>
        <location evidence="1">Endomembrane system</location>
        <topology evidence="1">Multi-pass membrane protein</topology>
    </subcellularLocation>
</comment>
<comment type="caution">
    <text evidence="6">The sequence shown here is derived from an EMBL/GenBank/DDBJ whole genome shotgun (WGS) entry which is preliminary data.</text>
</comment>
<evidence type="ECO:0000256" key="3">
    <source>
        <dbReference type="ARBA" id="ARBA00022989"/>
    </source>
</evidence>
<name>A0ABR1D4M5_NECAM</name>